<organism evidence="1 2">
    <name type="scientific">Clostridium fermenticellae</name>
    <dbReference type="NCBI Taxonomy" id="2068654"/>
    <lineage>
        <taxon>Bacteria</taxon>
        <taxon>Bacillati</taxon>
        <taxon>Bacillota</taxon>
        <taxon>Clostridia</taxon>
        <taxon>Eubacteriales</taxon>
        <taxon>Clostridiaceae</taxon>
        <taxon>Clostridium</taxon>
    </lineage>
</organism>
<dbReference type="PANTHER" id="PTHR18901:SF38">
    <property type="entry name" value="PSEUDOURIDINE-5'-PHOSPHATASE"/>
    <property type="match status" value="1"/>
</dbReference>
<dbReference type="PANTHER" id="PTHR18901">
    <property type="entry name" value="2-DEOXYGLUCOSE-6-PHOSPHATE PHOSPHATASE 2"/>
    <property type="match status" value="1"/>
</dbReference>
<dbReference type="InterPro" id="IPR041492">
    <property type="entry name" value="HAD_2"/>
</dbReference>
<dbReference type="PRINTS" id="PR00413">
    <property type="entry name" value="HADHALOGNASE"/>
</dbReference>
<evidence type="ECO:0000313" key="1">
    <source>
        <dbReference type="EMBL" id="AYD41490.1"/>
    </source>
</evidence>
<dbReference type="KEGG" id="cfer:D4Z93_12600"/>
<dbReference type="NCBIfam" id="TIGR01509">
    <property type="entry name" value="HAD-SF-IA-v3"/>
    <property type="match status" value="1"/>
</dbReference>
<dbReference type="SFLD" id="SFLDS00003">
    <property type="entry name" value="Haloacid_Dehalogenase"/>
    <property type="match status" value="1"/>
</dbReference>
<dbReference type="Proteomes" id="UP000266301">
    <property type="component" value="Chromosome"/>
</dbReference>
<dbReference type="OrthoDB" id="9797743at2"/>
<dbReference type="Gene3D" id="3.40.50.1000">
    <property type="entry name" value="HAD superfamily/HAD-like"/>
    <property type="match status" value="1"/>
</dbReference>
<evidence type="ECO:0000313" key="2">
    <source>
        <dbReference type="Proteomes" id="UP000266301"/>
    </source>
</evidence>
<dbReference type="EMBL" id="CP032416">
    <property type="protein sequence ID" value="AYD41490.1"/>
    <property type="molecule type" value="Genomic_DNA"/>
</dbReference>
<dbReference type="InterPro" id="IPR023198">
    <property type="entry name" value="PGP-like_dom2"/>
</dbReference>
<dbReference type="SFLD" id="SFLDG01129">
    <property type="entry name" value="C1.5:_HAD__Beta-PGM__Phosphata"/>
    <property type="match status" value="1"/>
</dbReference>
<dbReference type="SUPFAM" id="SSF56784">
    <property type="entry name" value="HAD-like"/>
    <property type="match status" value="1"/>
</dbReference>
<sequence>MFKNIKAAIFDMDGTLIDSMWVWDKIDKNFLKKRNLPVPQDLKENLDKLDPDKTSKYFKDTFNLKETLKEIEQEWFDTACYEYSNNVSLKPGVKEFLSLLKMNGIRIALATSNYSILVETALKKNNIYNFFNAIVTSDDVARNKNFPDIYLFAAKKLKVPPKNCIVFEDILSAIKSAKSCGMIAVGVHDNYSEYEKTSIIHNADKYIYSYNELTNFFK</sequence>
<dbReference type="AlphaFoldDB" id="A0A386H7E4"/>
<dbReference type="CDD" id="cd07505">
    <property type="entry name" value="HAD_BPGM-like"/>
    <property type="match status" value="1"/>
</dbReference>
<dbReference type="InterPro" id="IPR036412">
    <property type="entry name" value="HAD-like_sf"/>
</dbReference>
<gene>
    <name evidence="1" type="ORF">D4Z93_12600</name>
</gene>
<dbReference type="GO" id="GO:0016791">
    <property type="term" value="F:phosphatase activity"/>
    <property type="evidence" value="ECO:0007669"/>
    <property type="project" value="TreeGrafter"/>
</dbReference>
<dbReference type="InterPro" id="IPR023214">
    <property type="entry name" value="HAD_sf"/>
</dbReference>
<keyword evidence="2" id="KW-1185">Reference proteome</keyword>
<name>A0A386H7E4_9CLOT</name>
<dbReference type="Gene3D" id="1.10.150.240">
    <property type="entry name" value="Putative phosphatase, domain 2"/>
    <property type="match status" value="1"/>
</dbReference>
<dbReference type="Pfam" id="PF13419">
    <property type="entry name" value="HAD_2"/>
    <property type="match status" value="1"/>
</dbReference>
<dbReference type="RefSeq" id="WP_119974355.1">
    <property type="nucleotide sequence ID" value="NZ_CP032416.1"/>
</dbReference>
<accession>A0A386H7E4</accession>
<protein>
    <submittedName>
        <fullName evidence="1">HAD family phosphatase</fullName>
    </submittedName>
</protein>
<proteinExistence type="predicted"/>
<reference evidence="1 2" key="1">
    <citation type="journal article" date="2019" name="Int. J. Syst. Evol. Microbiol.">
        <title>Clostridium fermenticellae sp. nov., isolated from the mud in a fermentation cellar for the production of the Chinese liquor, baijiu.</title>
        <authorList>
            <person name="Xu P.X."/>
            <person name="Chai L.J."/>
            <person name="Qiu T."/>
            <person name="Zhang X.J."/>
            <person name="Lu Z.M."/>
            <person name="Xiao C."/>
            <person name="Wang S.T."/>
            <person name="Shen C.H."/>
            <person name="Shi J.S."/>
            <person name="Xu Z.H."/>
        </authorList>
    </citation>
    <scope>NUCLEOTIDE SEQUENCE [LARGE SCALE GENOMIC DNA]</scope>
    <source>
        <strain evidence="1 2">JN500901</strain>
    </source>
</reference>
<dbReference type="InterPro" id="IPR006439">
    <property type="entry name" value="HAD-SF_hydro_IA"/>
</dbReference>